<keyword evidence="2" id="KW-1185">Reference proteome</keyword>
<evidence type="ECO:0000313" key="1">
    <source>
        <dbReference type="EMBL" id="PWN49643.1"/>
    </source>
</evidence>
<feature type="non-terminal residue" evidence="1">
    <location>
        <position position="266"/>
    </location>
</feature>
<proteinExistence type="predicted"/>
<dbReference type="EMBL" id="KZ820023">
    <property type="protein sequence ID" value="PWN49643.1"/>
    <property type="molecule type" value="Genomic_DNA"/>
</dbReference>
<sequence>NLLSRDPVLFNSTINSKFSADATYQGHGLKIKGASNIKHAAWLLNVFDVGSPANFYDYDVTWDQRANTAHVHSTRHLRPRFFPLFQFAIPTLTTLRFSPGDRAKDELLYCTSFEDSWPLDSFLQSIPVIRAIYTLVWIPIATFLVLQLSNLAFDVWARVSFVHRRVIEPSIEKYGRTLVKGFPDGLTDGFDSGTHLAQGLGGSGVDLCLKMVRRPLEILEWGAQSSVKTVNLFLPISLQLPVPSIFQDSSQQRSLRVRKGESHVSE</sequence>
<name>A0ACD0NUW6_9BASI</name>
<organism evidence="1 2">
    <name type="scientific">Violaceomyces palustris</name>
    <dbReference type="NCBI Taxonomy" id="1673888"/>
    <lineage>
        <taxon>Eukaryota</taxon>
        <taxon>Fungi</taxon>
        <taxon>Dikarya</taxon>
        <taxon>Basidiomycota</taxon>
        <taxon>Ustilaginomycotina</taxon>
        <taxon>Ustilaginomycetes</taxon>
        <taxon>Violaceomycetales</taxon>
        <taxon>Violaceomycetaceae</taxon>
        <taxon>Violaceomyces</taxon>
    </lineage>
</organism>
<feature type="non-terminal residue" evidence="1">
    <location>
        <position position="1"/>
    </location>
</feature>
<evidence type="ECO:0000313" key="2">
    <source>
        <dbReference type="Proteomes" id="UP000245626"/>
    </source>
</evidence>
<gene>
    <name evidence="1" type="ORF">IE53DRAFT_299893</name>
</gene>
<reference evidence="1 2" key="1">
    <citation type="journal article" date="2018" name="Mol. Biol. Evol.">
        <title>Broad Genomic Sampling Reveals a Smut Pathogenic Ancestry of the Fungal Clade Ustilaginomycotina.</title>
        <authorList>
            <person name="Kijpornyongpan T."/>
            <person name="Mondo S.J."/>
            <person name="Barry K."/>
            <person name="Sandor L."/>
            <person name="Lee J."/>
            <person name="Lipzen A."/>
            <person name="Pangilinan J."/>
            <person name="LaButti K."/>
            <person name="Hainaut M."/>
            <person name="Henrissat B."/>
            <person name="Grigoriev I.V."/>
            <person name="Spatafora J.W."/>
            <person name="Aime M.C."/>
        </authorList>
    </citation>
    <scope>NUCLEOTIDE SEQUENCE [LARGE SCALE GENOMIC DNA]</scope>
    <source>
        <strain evidence="1 2">SA 807</strain>
    </source>
</reference>
<dbReference type="Proteomes" id="UP000245626">
    <property type="component" value="Unassembled WGS sequence"/>
</dbReference>
<protein>
    <submittedName>
        <fullName evidence="1">Uncharacterized protein</fullName>
    </submittedName>
</protein>
<accession>A0ACD0NUW6</accession>